<evidence type="ECO:0008006" key="3">
    <source>
        <dbReference type="Google" id="ProtNLM"/>
    </source>
</evidence>
<name>A0AAV8Y899_9CUCU</name>
<evidence type="ECO:0000313" key="2">
    <source>
        <dbReference type="Proteomes" id="UP001162162"/>
    </source>
</evidence>
<protein>
    <recommendedName>
        <fullName evidence="3">DUF4817 domain-containing protein</fullName>
    </recommendedName>
</protein>
<comment type="caution">
    <text evidence="1">The sequence shown here is derived from an EMBL/GenBank/DDBJ whole genome shotgun (WGS) entry which is preliminary data.</text>
</comment>
<dbReference type="AlphaFoldDB" id="A0AAV8Y899"/>
<keyword evidence="2" id="KW-1185">Reference proteome</keyword>
<sequence>MIGYGDRARTQCEVVRLFRETHPDLPPLNQGTISKIEAQYREMGHVRNVPSKRQAVVDDDTKLNLLLALEENPITLARQLARDISSALVKTEDRWCNSDTGFWKQYFGHHISQVKSALKGTRFESVEAVKVKAMEVLNQMTGPDFQHLEKSYGAVSRSPRELGH</sequence>
<dbReference type="Proteomes" id="UP001162162">
    <property type="component" value="Unassembled WGS sequence"/>
</dbReference>
<organism evidence="1 2">
    <name type="scientific">Aromia moschata</name>
    <dbReference type="NCBI Taxonomy" id="1265417"/>
    <lineage>
        <taxon>Eukaryota</taxon>
        <taxon>Metazoa</taxon>
        <taxon>Ecdysozoa</taxon>
        <taxon>Arthropoda</taxon>
        <taxon>Hexapoda</taxon>
        <taxon>Insecta</taxon>
        <taxon>Pterygota</taxon>
        <taxon>Neoptera</taxon>
        <taxon>Endopterygota</taxon>
        <taxon>Coleoptera</taxon>
        <taxon>Polyphaga</taxon>
        <taxon>Cucujiformia</taxon>
        <taxon>Chrysomeloidea</taxon>
        <taxon>Cerambycidae</taxon>
        <taxon>Cerambycinae</taxon>
        <taxon>Callichromatini</taxon>
        <taxon>Aromia</taxon>
    </lineage>
</organism>
<reference evidence="1" key="1">
    <citation type="journal article" date="2023" name="Insect Mol. Biol.">
        <title>Genome sequencing provides insights into the evolution of gene families encoding plant cell wall-degrading enzymes in longhorned beetles.</title>
        <authorList>
            <person name="Shin N.R."/>
            <person name="Okamura Y."/>
            <person name="Kirsch R."/>
            <person name="Pauchet Y."/>
        </authorList>
    </citation>
    <scope>NUCLEOTIDE SEQUENCE</scope>
    <source>
        <strain evidence="1">AMC_N1</strain>
    </source>
</reference>
<gene>
    <name evidence="1" type="ORF">NQ318_009631</name>
</gene>
<dbReference type="EMBL" id="JAPWTK010000161">
    <property type="protein sequence ID" value="KAJ8947425.1"/>
    <property type="molecule type" value="Genomic_DNA"/>
</dbReference>
<evidence type="ECO:0000313" key="1">
    <source>
        <dbReference type="EMBL" id="KAJ8947425.1"/>
    </source>
</evidence>
<proteinExistence type="predicted"/>
<accession>A0AAV8Y899</accession>